<sequence>MLRFTAPLPAVLMRLVLRKQKCGEKRRGWRSAVSAQRYFRRTIRRPSGRGGGRHNTPTRTIYDRRASGWSPSSSLGCRQFDPSSSSSSSSIATAGAAPSDDNPSTRKHCQNPTLGLGIVFLRFPGPRPFRPTFSAMPGR</sequence>
<dbReference type="Proteomes" id="UP000887566">
    <property type="component" value="Unplaced"/>
</dbReference>
<evidence type="ECO:0000313" key="2">
    <source>
        <dbReference type="Proteomes" id="UP000887566"/>
    </source>
</evidence>
<proteinExistence type="predicted"/>
<organism evidence="2 3">
    <name type="scientific">Plectus sambesii</name>
    <dbReference type="NCBI Taxonomy" id="2011161"/>
    <lineage>
        <taxon>Eukaryota</taxon>
        <taxon>Metazoa</taxon>
        <taxon>Ecdysozoa</taxon>
        <taxon>Nematoda</taxon>
        <taxon>Chromadorea</taxon>
        <taxon>Plectida</taxon>
        <taxon>Plectina</taxon>
        <taxon>Plectoidea</taxon>
        <taxon>Plectidae</taxon>
        <taxon>Plectus</taxon>
    </lineage>
</organism>
<evidence type="ECO:0000313" key="3">
    <source>
        <dbReference type="WBParaSite" id="PSAMB.scaffold3size181960.g419.t1"/>
    </source>
</evidence>
<dbReference type="AlphaFoldDB" id="A0A914WFE0"/>
<evidence type="ECO:0000256" key="1">
    <source>
        <dbReference type="SAM" id="MobiDB-lite"/>
    </source>
</evidence>
<keyword evidence="2" id="KW-1185">Reference proteome</keyword>
<accession>A0A914WFE0</accession>
<protein>
    <submittedName>
        <fullName evidence="3">Secreted protein</fullName>
    </submittedName>
</protein>
<name>A0A914WFE0_9BILA</name>
<reference evidence="3" key="1">
    <citation type="submission" date="2022-11" db="UniProtKB">
        <authorList>
            <consortium name="WormBaseParasite"/>
        </authorList>
    </citation>
    <scope>IDENTIFICATION</scope>
</reference>
<feature type="region of interest" description="Disordered" evidence="1">
    <location>
        <begin position="40"/>
        <end position="111"/>
    </location>
</feature>
<dbReference type="WBParaSite" id="PSAMB.scaffold3size181960.g419.t1">
    <property type="protein sequence ID" value="PSAMB.scaffold3size181960.g419.t1"/>
    <property type="gene ID" value="PSAMB.scaffold3size181960.g419"/>
</dbReference>